<dbReference type="PROSITE" id="PS00106">
    <property type="entry name" value="GALACTOKINASE"/>
    <property type="match status" value="1"/>
</dbReference>
<organism evidence="11 12">
    <name type="scientific">Polluticaenibacter yanchengensis</name>
    <dbReference type="NCBI Taxonomy" id="3014562"/>
    <lineage>
        <taxon>Bacteria</taxon>
        <taxon>Pseudomonadati</taxon>
        <taxon>Bacteroidota</taxon>
        <taxon>Chitinophagia</taxon>
        <taxon>Chitinophagales</taxon>
        <taxon>Chitinophagaceae</taxon>
        <taxon>Polluticaenibacter</taxon>
    </lineage>
</organism>
<evidence type="ECO:0000256" key="5">
    <source>
        <dbReference type="ARBA" id="ARBA00022840"/>
    </source>
</evidence>
<comment type="caution">
    <text evidence="11">The sequence shown here is derived from an EMBL/GenBank/DDBJ whole genome shotgun (WGS) entry which is preliminary data.</text>
</comment>
<keyword evidence="3" id="KW-0547">Nucleotide-binding</keyword>
<feature type="domain" description="Galactokinase N-terminal" evidence="10">
    <location>
        <begin position="11"/>
        <end position="56"/>
    </location>
</feature>
<evidence type="ECO:0000256" key="2">
    <source>
        <dbReference type="ARBA" id="ARBA00022679"/>
    </source>
</evidence>
<dbReference type="Proteomes" id="UP001210231">
    <property type="component" value="Unassembled WGS sequence"/>
</dbReference>
<name>A0ABT4UJ42_9BACT</name>
<dbReference type="SUPFAM" id="SSF55060">
    <property type="entry name" value="GHMP Kinase, C-terminal domain"/>
    <property type="match status" value="1"/>
</dbReference>
<dbReference type="PRINTS" id="PR00473">
    <property type="entry name" value="GALCTOKINASE"/>
</dbReference>
<dbReference type="InterPro" id="IPR019741">
    <property type="entry name" value="Galactokinase_CS"/>
</dbReference>
<gene>
    <name evidence="11" type="ORF">O3P16_08450</name>
</gene>
<evidence type="ECO:0000256" key="4">
    <source>
        <dbReference type="ARBA" id="ARBA00022777"/>
    </source>
</evidence>
<dbReference type="InterPro" id="IPR000705">
    <property type="entry name" value="Galactokinase"/>
</dbReference>
<comment type="similarity">
    <text evidence="1">Belongs to the GHMP kinase family. GalK subfamily.</text>
</comment>
<proteinExistence type="inferred from homology"/>
<keyword evidence="12" id="KW-1185">Reference proteome</keyword>
<protein>
    <recommendedName>
        <fullName evidence="7">Galactokinase</fullName>
        <ecNumber evidence="7">2.7.1.6</ecNumber>
    </recommendedName>
</protein>
<evidence type="ECO:0000259" key="10">
    <source>
        <dbReference type="Pfam" id="PF10509"/>
    </source>
</evidence>
<keyword evidence="4" id="KW-0418">Kinase</keyword>
<dbReference type="InterPro" id="IPR036554">
    <property type="entry name" value="GHMP_kinase_C_sf"/>
</dbReference>
<dbReference type="PANTHER" id="PTHR10457">
    <property type="entry name" value="MEVALONATE KINASE/GALACTOKINASE"/>
    <property type="match status" value="1"/>
</dbReference>
<dbReference type="SUPFAM" id="SSF54211">
    <property type="entry name" value="Ribosomal protein S5 domain 2-like"/>
    <property type="match status" value="1"/>
</dbReference>
<accession>A0ABT4UJ42</accession>
<dbReference type="Pfam" id="PF10509">
    <property type="entry name" value="GalKase_gal_bdg"/>
    <property type="match status" value="1"/>
</dbReference>
<keyword evidence="5" id="KW-0067">ATP-binding</keyword>
<dbReference type="PROSITE" id="PS00627">
    <property type="entry name" value="GHMP_KINASES_ATP"/>
    <property type="match status" value="1"/>
</dbReference>
<dbReference type="InterPro" id="IPR020568">
    <property type="entry name" value="Ribosomal_Su5_D2-typ_SF"/>
</dbReference>
<evidence type="ECO:0000256" key="1">
    <source>
        <dbReference type="ARBA" id="ARBA00006566"/>
    </source>
</evidence>
<dbReference type="PRINTS" id="PR00959">
    <property type="entry name" value="MEVGALKINASE"/>
</dbReference>
<dbReference type="Pfam" id="PF00288">
    <property type="entry name" value="GHMP_kinases_N"/>
    <property type="match status" value="1"/>
</dbReference>
<dbReference type="PIRSF" id="PIRSF000530">
    <property type="entry name" value="Galactokinase"/>
    <property type="match status" value="1"/>
</dbReference>
<dbReference type="InterPro" id="IPR006206">
    <property type="entry name" value="Mevalonate/galactokinase"/>
</dbReference>
<dbReference type="EC" id="2.7.1.6" evidence="7"/>
<dbReference type="Pfam" id="PF08544">
    <property type="entry name" value="GHMP_kinases_C"/>
    <property type="match status" value="1"/>
</dbReference>
<keyword evidence="6" id="KW-0119">Carbohydrate metabolism</keyword>
<keyword evidence="6" id="KW-0299">Galactose metabolism</keyword>
<evidence type="ECO:0000259" key="9">
    <source>
        <dbReference type="Pfam" id="PF08544"/>
    </source>
</evidence>
<feature type="domain" description="GHMP kinase N-terminal" evidence="8">
    <location>
        <begin position="90"/>
        <end position="176"/>
    </location>
</feature>
<reference evidence="11 12" key="1">
    <citation type="submission" date="2022-12" db="EMBL/GenBank/DDBJ databases">
        <title>Chitinophagaceae gen. sp. nov., a new member of the family Chitinophagaceae, isolated from soil in a chemical factory.</title>
        <authorList>
            <person name="Ke Z."/>
        </authorList>
    </citation>
    <scope>NUCLEOTIDE SEQUENCE [LARGE SCALE GENOMIC DNA]</scope>
    <source>
        <strain evidence="11 12">LY-5</strain>
    </source>
</reference>
<sequence>MDIVKEVKDIFESKFQTKPVLFASPGRVNLIGEHTDYNEGFILPAAIDKAVYVAVSLRTDDTIHLHAVDFNEDYIVTVNEMAPVVNGWSNYILGVVDQLQKNGYAVPGFNMVIRGNVPSGAGLSSSAALECAVIFALNDLLGLDIPKIDMVKMAQLAEHTYAGVKCGIMDQFASMMSIDGHVIRLDCRSLEYDYIPFNFKDISVVLFNTQVTHNLASSEYNTRREECEAGVAIIKKKHPHVQSLRDVTLDWVEQYLEKDSKIYNRCKFVTGENQRLLDGCDAIADNDLESFGALMFETHEGLSKLYEVSCKELDFLVDTVKENKAVLGSRMMGGGFGGCTINLVKTSEIDEVVADVTGKYQEKYGIKPPVYICTLQKGTYKIEI</sequence>
<evidence type="ECO:0000313" key="12">
    <source>
        <dbReference type="Proteomes" id="UP001210231"/>
    </source>
</evidence>
<dbReference type="GO" id="GO:0004335">
    <property type="term" value="F:galactokinase activity"/>
    <property type="evidence" value="ECO:0007669"/>
    <property type="project" value="UniProtKB-EC"/>
</dbReference>
<dbReference type="RefSeq" id="WP_407031161.1">
    <property type="nucleotide sequence ID" value="NZ_JAQGEF010000008.1"/>
</dbReference>
<evidence type="ECO:0000256" key="6">
    <source>
        <dbReference type="ARBA" id="ARBA00023144"/>
    </source>
</evidence>
<dbReference type="Gene3D" id="3.30.230.10">
    <property type="match status" value="1"/>
</dbReference>
<dbReference type="InterPro" id="IPR013750">
    <property type="entry name" value="GHMP_kinase_C_dom"/>
</dbReference>
<dbReference type="PANTHER" id="PTHR10457:SF7">
    <property type="entry name" value="GALACTOKINASE-RELATED"/>
    <property type="match status" value="1"/>
</dbReference>
<evidence type="ECO:0000256" key="7">
    <source>
        <dbReference type="NCBIfam" id="TIGR00131"/>
    </source>
</evidence>
<dbReference type="Gene3D" id="3.30.70.890">
    <property type="entry name" value="GHMP kinase, C-terminal domain"/>
    <property type="match status" value="1"/>
</dbReference>
<dbReference type="InterPro" id="IPR014721">
    <property type="entry name" value="Ribsml_uS5_D2-typ_fold_subgr"/>
</dbReference>
<keyword evidence="2 11" id="KW-0808">Transferase</keyword>
<evidence type="ECO:0000259" key="8">
    <source>
        <dbReference type="Pfam" id="PF00288"/>
    </source>
</evidence>
<evidence type="ECO:0000256" key="3">
    <source>
        <dbReference type="ARBA" id="ARBA00022741"/>
    </source>
</evidence>
<dbReference type="InterPro" id="IPR006204">
    <property type="entry name" value="GHMP_kinase_N_dom"/>
</dbReference>
<dbReference type="InterPro" id="IPR019539">
    <property type="entry name" value="GalKase_N"/>
</dbReference>
<feature type="domain" description="GHMP kinase C-terminal" evidence="9">
    <location>
        <begin position="282"/>
        <end position="357"/>
    </location>
</feature>
<dbReference type="NCBIfam" id="TIGR00131">
    <property type="entry name" value="gal_kin"/>
    <property type="match status" value="1"/>
</dbReference>
<dbReference type="InterPro" id="IPR006203">
    <property type="entry name" value="GHMP_knse_ATP-bd_CS"/>
</dbReference>
<evidence type="ECO:0000313" key="11">
    <source>
        <dbReference type="EMBL" id="MDA3614836.1"/>
    </source>
</evidence>
<dbReference type="EMBL" id="JAQGEF010000008">
    <property type="protein sequence ID" value="MDA3614836.1"/>
    <property type="molecule type" value="Genomic_DNA"/>
</dbReference>
<dbReference type="NCBIfam" id="NF003705">
    <property type="entry name" value="PRK05322.1"/>
    <property type="match status" value="1"/>
</dbReference>